<gene>
    <name evidence="1" type="ORF">EZS28_025381</name>
</gene>
<proteinExistence type="predicted"/>
<dbReference type="Proteomes" id="UP000324800">
    <property type="component" value="Unassembled WGS sequence"/>
</dbReference>
<organism evidence="1 2">
    <name type="scientific">Streblomastix strix</name>
    <dbReference type="NCBI Taxonomy" id="222440"/>
    <lineage>
        <taxon>Eukaryota</taxon>
        <taxon>Metamonada</taxon>
        <taxon>Preaxostyla</taxon>
        <taxon>Oxymonadida</taxon>
        <taxon>Streblomastigidae</taxon>
        <taxon>Streblomastix</taxon>
    </lineage>
</organism>
<feature type="non-terminal residue" evidence="1">
    <location>
        <position position="43"/>
    </location>
</feature>
<evidence type="ECO:0000313" key="1">
    <source>
        <dbReference type="EMBL" id="KAA6379092.1"/>
    </source>
</evidence>
<protein>
    <submittedName>
        <fullName evidence="1">Uncharacterized protein</fullName>
    </submittedName>
</protein>
<dbReference type="AlphaFoldDB" id="A0A5J4V9E3"/>
<evidence type="ECO:0000313" key="2">
    <source>
        <dbReference type="Proteomes" id="UP000324800"/>
    </source>
</evidence>
<name>A0A5J4V9E3_9EUKA</name>
<accession>A0A5J4V9E3</accession>
<comment type="caution">
    <text evidence="1">The sequence shown here is derived from an EMBL/GenBank/DDBJ whole genome shotgun (WGS) entry which is preliminary data.</text>
</comment>
<dbReference type="EMBL" id="SNRW01008714">
    <property type="protein sequence ID" value="KAA6379092.1"/>
    <property type="molecule type" value="Genomic_DNA"/>
</dbReference>
<reference evidence="1 2" key="1">
    <citation type="submission" date="2019-03" db="EMBL/GenBank/DDBJ databases">
        <title>Single cell metagenomics reveals metabolic interactions within the superorganism composed of flagellate Streblomastix strix and complex community of Bacteroidetes bacteria on its surface.</title>
        <authorList>
            <person name="Treitli S.C."/>
            <person name="Kolisko M."/>
            <person name="Husnik F."/>
            <person name="Keeling P."/>
            <person name="Hampl V."/>
        </authorList>
    </citation>
    <scope>NUCLEOTIDE SEQUENCE [LARGE SCALE GENOMIC DNA]</scope>
    <source>
        <strain evidence="1">ST1C</strain>
    </source>
</reference>
<sequence length="43" mass="4729">MSIEQGFILDTELRKLNTAKTAVGRRAAATDVCERVPPELGDR</sequence>